<dbReference type="PROSITE" id="PS50297">
    <property type="entry name" value="ANK_REP_REGION"/>
    <property type="match status" value="4"/>
</dbReference>
<feature type="repeat" description="ANK" evidence="3">
    <location>
        <begin position="588"/>
        <end position="620"/>
    </location>
</feature>
<reference evidence="5 6" key="1">
    <citation type="submission" date="2016-07" db="EMBL/GenBank/DDBJ databases">
        <title>Pervasive Adenine N6-methylation of Active Genes in Fungi.</title>
        <authorList>
            <consortium name="DOE Joint Genome Institute"/>
            <person name="Mondo S.J."/>
            <person name="Dannebaum R.O."/>
            <person name="Kuo R.C."/>
            <person name="Labutti K."/>
            <person name="Haridas S."/>
            <person name="Kuo A."/>
            <person name="Salamov A."/>
            <person name="Ahrendt S.R."/>
            <person name="Lipzen A."/>
            <person name="Sullivan W."/>
            <person name="Andreopoulos W.B."/>
            <person name="Clum A."/>
            <person name="Lindquist E."/>
            <person name="Daum C."/>
            <person name="Ramamoorthy G.K."/>
            <person name="Gryganskyi A."/>
            <person name="Culley D."/>
            <person name="Magnuson J.K."/>
            <person name="James T.Y."/>
            <person name="O'Malley M.A."/>
            <person name="Stajich J.E."/>
            <person name="Spatafora J.W."/>
            <person name="Visel A."/>
            <person name="Grigoriev I.V."/>
        </authorList>
    </citation>
    <scope>NUCLEOTIDE SEQUENCE [LARGE SCALE GENOMIC DNA]</scope>
    <source>
        <strain evidence="5 6">CBS 115471</strain>
    </source>
</reference>
<accession>A0A1Y1ZCI5</accession>
<dbReference type="PANTHER" id="PTHR24193">
    <property type="entry name" value="ANKYRIN REPEAT PROTEIN"/>
    <property type="match status" value="1"/>
</dbReference>
<dbReference type="SUPFAM" id="SSF56112">
    <property type="entry name" value="Protein kinase-like (PK-like)"/>
    <property type="match status" value="1"/>
</dbReference>
<dbReference type="EMBL" id="MCFA01000107">
    <property type="protein sequence ID" value="ORY07687.1"/>
    <property type="molecule type" value="Genomic_DNA"/>
</dbReference>
<dbReference type="InterPro" id="IPR011009">
    <property type="entry name" value="Kinase-like_dom_sf"/>
</dbReference>
<evidence type="ECO:0000256" key="1">
    <source>
        <dbReference type="ARBA" id="ARBA00022737"/>
    </source>
</evidence>
<dbReference type="InterPro" id="IPR000719">
    <property type="entry name" value="Prot_kinase_dom"/>
</dbReference>
<dbReference type="InterPro" id="IPR050663">
    <property type="entry name" value="Ankyrin-SOCS_Box"/>
</dbReference>
<sequence>MTNQSTTFSFAYRNQIAGLSSTVSDLSLGDAGRDGSSRNYDALLTVNSLKTVDDLIISLDILGVPGPLTLHVPFLRKLGEGAQFAVFQGSTLDASTNCDFEIDMERVAVKLPLFSIPTEGHLDLTSTKSRRQVHDIYLEIMALRNPALQNHRNIVRLIGWGIEETWNETPLLVLELAMGDLCYVLASPDFQVTCEITHQLSIDIGHGLDAIHELVIVHGDLKPLNVLVFSNTSHKVPFVAKLADFGLSVHEVHSASDDSVTIAGTSIDWCAPEIILGATLSTSQLIKADNFSYGLMLLSLNCLNGRPPIRKNLDYAINIVESHEALPRSLSDVLAMALPLLLQADTTKRPSSVKDIMRDSSEAHIAWSVTKSLYWLELMSAREQDESDRASLVRGRADKPYVHPWRLPPLDAYLFLGLEKSLRRYEERLTGPQLFAMFLLKSFSEASNDDKSLVIDMLLAAVKKGHIPAKAVVNRVIESYRLPQRLPSTTTKSFLYDSASSGSLLAIRDLHALDPQLAGAARHRFRENTGYNQFFSPLTATTISADFLTDTDGNTRLHYFSARGDRQKLAETLRDIKEPSHLDVRNRYGETPLYKACLTGSWECVELLCQRGANAAIPSFLNGVRCLHWLFNFSADCINKALTALEESHGDINALCMPAPNIGDCHFPFSWPAGTPLHFAVHAGNLAAIKALLQRGARATIRDGRDPYLSDENVRQMHVHGSAESGESSVPDRPPLGFNAIDLAAAMHGHEILECIRTNSRENTLMVSDEEGYTPFHRLSYFRVARTSHGLRFWYPAFRGNSADVETRLTKTVEALQSMGGDINRLTNSPIRPALHGVSGLSPLMIAVTKSDYETATVLLKSGADVNRVNRDERSPIMLLAPVLDPCVTPNSLLNLTQVLLSYGACVNCRSLDGITPLGAAIAAESMPCIKALINAGADLSVDEQGLNLLARLIYQCRYGERTRGVTERPVQDVVEILTQLDVKESPWVHKVDKDNGSLLHYVAYAGLTECVAILLDAGLNINQVRKIHFTGSNPGSYSTQAGYMPDGTALDIVELQESKFKGRGQRMLSPEDSLY</sequence>
<keyword evidence="6" id="KW-1185">Reference proteome</keyword>
<feature type="repeat" description="ANK" evidence="3">
    <location>
        <begin position="672"/>
        <end position="704"/>
    </location>
</feature>
<keyword evidence="1" id="KW-0677">Repeat</keyword>
<feature type="domain" description="Protein kinase" evidence="4">
    <location>
        <begin position="72"/>
        <end position="367"/>
    </location>
</feature>
<dbReference type="PANTHER" id="PTHR24193:SF121">
    <property type="entry name" value="ADA2A-CONTAINING COMPLEX COMPONENT 3, ISOFORM D"/>
    <property type="match status" value="1"/>
</dbReference>
<dbReference type="InterPro" id="IPR008271">
    <property type="entry name" value="Ser/Thr_kinase_AS"/>
</dbReference>
<dbReference type="AlphaFoldDB" id="A0A1Y1ZCI5"/>
<organism evidence="5 6">
    <name type="scientific">Clohesyomyces aquaticus</name>
    <dbReference type="NCBI Taxonomy" id="1231657"/>
    <lineage>
        <taxon>Eukaryota</taxon>
        <taxon>Fungi</taxon>
        <taxon>Dikarya</taxon>
        <taxon>Ascomycota</taxon>
        <taxon>Pezizomycotina</taxon>
        <taxon>Dothideomycetes</taxon>
        <taxon>Pleosporomycetidae</taxon>
        <taxon>Pleosporales</taxon>
        <taxon>Lindgomycetaceae</taxon>
        <taxon>Clohesyomyces</taxon>
    </lineage>
</organism>
<dbReference type="Pfam" id="PF00023">
    <property type="entry name" value="Ank"/>
    <property type="match status" value="2"/>
</dbReference>
<evidence type="ECO:0000256" key="3">
    <source>
        <dbReference type="PROSITE-ProRule" id="PRU00023"/>
    </source>
</evidence>
<dbReference type="PROSITE" id="PS50088">
    <property type="entry name" value="ANK_REPEAT"/>
    <property type="match status" value="5"/>
</dbReference>
<dbReference type="GO" id="GO:0005634">
    <property type="term" value="C:nucleus"/>
    <property type="evidence" value="ECO:0007669"/>
    <property type="project" value="TreeGrafter"/>
</dbReference>
<dbReference type="Gene3D" id="3.30.200.20">
    <property type="entry name" value="Phosphorylase Kinase, domain 1"/>
    <property type="match status" value="1"/>
</dbReference>
<evidence type="ECO:0000313" key="5">
    <source>
        <dbReference type="EMBL" id="ORY07687.1"/>
    </source>
</evidence>
<name>A0A1Y1ZCI5_9PLEO</name>
<dbReference type="Gene3D" id="1.25.40.20">
    <property type="entry name" value="Ankyrin repeat-containing domain"/>
    <property type="match status" value="3"/>
</dbReference>
<keyword evidence="2 3" id="KW-0040">ANK repeat</keyword>
<dbReference type="GO" id="GO:0005524">
    <property type="term" value="F:ATP binding"/>
    <property type="evidence" value="ECO:0007669"/>
    <property type="project" value="InterPro"/>
</dbReference>
<dbReference type="Pfam" id="PF00069">
    <property type="entry name" value="Pkinase"/>
    <property type="match status" value="1"/>
</dbReference>
<evidence type="ECO:0000259" key="4">
    <source>
        <dbReference type="PROSITE" id="PS50011"/>
    </source>
</evidence>
<evidence type="ECO:0000313" key="6">
    <source>
        <dbReference type="Proteomes" id="UP000193144"/>
    </source>
</evidence>
<dbReference type="Gene3D" id="1.10.510.10">
    <property type="entry name" value="Transferase(Phosphotransferase) domain 1"/>
    <property type="match status" value="1"/>
</dbReference>
<dbReference type="SMART" id="SM00220">
    <property type="entry name" value="S_TKc"/>
    <property type="match status" value="1"/>
</dbReference>
<dbReference type="Pfam" id="PF12796">
    <property type="entry name" value="Ank_2"/>
    <property type="match status" value="1"/>
</dbReference>
<dbReference type="PROSITE" id="PS50011">
    <property type="entry name" value="PROTEIN_KINASE_DOM"/>
    <property type="match status" value="1"/>
</dbReference>
<dbReference type="PROSITE" id="PS00108">
    <property type="entry name" value="PROTEIN_KINASE_ST"/>
    <property type="match status" value="1"/>
</dbReference>
<gene>
    <name evidence="5" type="ORF">BCR34DRAFT_666300</name>
</gene>
<dbReference type="GO" id="GO:0000976">
    <property type="term" value="F:transcription cis-regulatory region binding"/>
    <property type="evidence" value="ECO:0007669"/>
    <property type="project" value="TreeGrafter"/>
</dbReference>
<feature type="repeat" description="ANK" evidence="3">
    <location>
        <begin position="995"/>
        <end position="1027"/>
    </location>
</feature>
<dbReference type="OrthoDB" id="3918771at2759"/>
<dbReference type="GO" id="GO:0004672">
    <property type="term" value="F:protein kinase activity"/>
    <property type="evidence" value="ECO:0007669"/>
    <property type="project" value="InterPro"/>
</dbReference>
<dbReference type="GO" id="GO:0045944">
    <property type="term" value="P:positive regulation of transcription by RNA polymerase II"/>
    <property type="evidence" value="ECO:0007669"/>
    <property type="project" value="TreeGrafter"/>
</dbReference>
<dbReference type="Proteomes" id="UP000193144">
    <property type="component" value="Unassembled WGS sequence"/>
</dbReference>
<dbReference type="SMART" id="SM00248">
    <property type="entry name" value="ANK"/>
    <property type="match status" value="8"/>
</dbReference>
<feature type="repeat" description="ANK" evidence="3">
    <location>
        <begin position="839"/>
        <end position="871"/>
    </location>
</feature>
<dbReference type="InterPro" id="IPR002110">
    <property type="entry name" value="Ankyrin_rpt"/>
</dbReference>
<dbReference type="STRING" id="1231657.A0A1Y1ZCI5"/>
<comment type="caution">
    <text evidence="5">The sequence shown here is derived from an EMBL/GenBank/DDBJ whole genome shotgun (WGS) entry which is preliminary data.</text>
</comment>
<proteinExistence type="predicted"/>
<protein>
    <recommendedName>
        <fullName evidence="4">Protein kinase domain-containing protein</fullName>
    </recommendedName>
</protein>
<dbReference type="InterPro" id="IPR036770">
    <property type="entry name" value="Ankyrin_rpt-contain_sf"/>
</dbReference>
<feature type="repeat" description="ANK" evidence="3">
    <location>
        <begin position="913"/>
        <end position="945"/>
    </location>
</feature>
<dbReference type="SUPFAM" id="SSF48403">
    <property type="entry name" value="Ankyrin repeat"/>
    <property type="match status" value="2"/>
</dbReference>
<evidence type="ECO:0000256" key="2">
    <source>
        <dbReference type="ARBA" id="ARBA00023043"/>
    </source>
</evidence>